<feature type="compositionally biased region" description="Polar residues" evidence="1">
    <location>
        <begin position="164"/>
        <end position="175"/>
    </location>
</feature>
<feature type="region of interest" description="Disordered" evidence="1">
    <location>
        <begin position="163"/>
        <end position="185"/>
    </location>
</feature>
<proteinExistence type="predicted"/>
<evidence type="ECO:0000256" key="1">
    <source>
        <dbReference type="SAM" id="MobiDB-lite"/>
    </source>
</evidence>
<protein>
    <submittedName>
        <fullName evidence="2">Uncharacterized protein</fullName>
    </submittedName>
</protein>
<dbReference type="EMBL" id="JAFIRN010000017">
    <property type="protein sequence ID" value="KAG5832053.1"/>
    <property type="molecule type" value="Genomic_DNA"/>
</dbReference>
<organism evidence="2 3">
    <name type="scientific">Anguilla anguilla</name>
    <name type="common">European freshwater eel</name>
    <name type="synonym">Muraena anguilla</name>
    <dbReference type="NCBI Taxonomy" id="7936"/>
    <lineage>
        <taxon>Eukaryota</taxon>
        <taxon>Metazoa</taxon>
        <taxon>Chordata</taxon>
        <taxon>Craniata</taxon>
        <taxon>Vertebrata</taxon>
        <taxon>Euteleostomi</taxon>
        <taxon>Actinopterygii</taxon>
        <taxon>Neopterygii</taxon>
        <taxon>Teleostei</taxon>
        <taxon>Anguilliformes</taxon>
        <taxon>Anguillidae</taxon>
        <taxon>Anguilla</taxon>
    </lineage>
</organism>
<dbReference type="Proteomes" id="UP001044222">
    <property type="component" value="Chromosome 17"/>
</dbReference>
<comment type="caution">
    <text evidence="2">The sequence shown here is derived from an EMBL/GenBank/DDBJ whole genome shotgun (WGS) entry which is preliminary data.</text>
</comment>
<gene>
    <name evidence="2" type="ORF">ANANG_G00287020</name>
</gene>
<dbReference type="AlphaFoldDB" id="A0A9D3LP49"/>
<evidence type="ECO:0000313" key="3">
    <source>
        <dbReference type="Proteomes" id="UP001044222"/>
    </source>
</evidence>
<name>A0A9D3LP49_ANGAN</name>
<reference evidence="2" key="1">
    <citation type="submission" date="2021-01" db="EMBL/GenBank/DDBJ databases">
        <title>A chromosome-scale assembly of European eel, Anguilla anguilla.</title>
        <authorList>
            <person name="Henkel C."/>
            <person name="Jong-Raadsen S.A."/>
            <person name="Dufour S."/>
            <person name="Weltzien F.-A."/>
            <person name="Palstra A.P."/>
            <person name="Pelster B."/>
            <person name="Spaink H.P."/>
            <person name="Van Den Thillart G.E."/>
            <person name="Jansen H."/>
            <person name="Zahm M."/>
            <person name="Klopp C."/>
            <person name="Cedric C."/>
            <person name="Louis A."/>
            <person name="Berthelot C."/>
            <person name="Parey E."/>
            <person name="Roest Crollius H."/>
            <person name="Montfort J."/>
            <person name="Robinson-Rechavi M."/>
            <person name="Bucao C."/>
            <person name="Bouchez O."/>
            <person name="Gislard M."/>
            <person name="Lluch J."/>
            <person name="Milhes M."/>
            <person name="Lampietro C."/>
            <person name="Lopez Roques C."/>
            <person name="Donnadieu C."/>
            <person name="Braasch I."/>
            <person name="Desvignes T."/>
            <person name="Postlethwait J."/>
            <person name="Bobe J."/>
            <person name="Guiguen Y."/>
            <person name="Dirks R."/>
        </authorList>
    </citation>
    <scope>NUCLEOTIDE SEQUENCE</scope>
    <source>
        <strain evidence="2">Tag_6206</strain>
        <tissue evidence="2">Liver</tissue>
    </source>
</reference>
<feature type="non-terminal residue" evidence="2">
    <location>
        <position position="1"/>
    </location>
</feature>
<accession>A0A9D3LP49</accession>
<keyword evidence="3" id="KW-1185">Reference proteome</keyword>
<evidence type="ECO:0000313" key="2">
    <source>
        <dbReference type="EMBL" id="KAG5832053.1"/>
    </source>
</evidence>
<sequence>PFLDRIGHPCLRCCLCCLFEGSAQKLTLVCSEQVQRDQNHTKCWLFKEVMGGCGQVAGETAPSLLQSCRGWDPSCCMRQKTRDFAGTSRRRLATATQPPCSTSSLGALPNDASEAEAGSLVSLLSIDKCDGKGEEPMNLHRKTELEVLVVRLHWWPAPRAQWDRPNSTLAPSQLCENMADTDDPL</sequence>